<organism evidence="7 8">
    <name type="scientific">Alkalicoccus urumqiensis</name>
    <name type="common">Bacillus urumqiensis</name>
    <dbReference type="NCBI Taxonomy" id="1548213"/>
    <lineage>
        <taxon>Bacteria</taxon>
        <taxon>Bacillati</taxon>
        <taxon>Bacillota</taxon>
        <taxon>Bacilli</taxon>
        <taxon>Bacillales</taxon>
        <taxon>Bacillaceae</taxon>
        <taxon>Alkalicoccus</taxon>
    </lineage>
</organism>
<dbReference type="EMBL" id="PVNS01000004">
    <property type="protein sequence ID" value="PRO66151.1"/>
    <property type="molecule type" value="Genomic_DNA"/>
</dbReference>
<feature type="region of interest" description="Disordered" evidence="5">
    <location>
        <begin position="425"/>
        <end position="446"/>
    </location>
</feature>
<dbReference type="GO" id="GO:0007165">
    <property type="term" value="P:signal transduction"/>
    <property type="evidence" value="ECO:0007669"/>
    <property type="project" value="UniProtKB-KW"/>
</dbReference>
<evidence type="ECO:0000313" key="8">
    <source>
        <dbReference type="Proteomes" id="UP000243650"/>
    </source>
</evidence>
<keyword evidence="8" id="KW-1185">Reference proteome</keyword>
<dbReference type="InterPro" id="IPR039379">
    <property type="entry name" value="Protoglobin_sensor_dom"/>
</dbReference>
<comment type="similarity">
    <text evidence="2">Belongs to the methyl-accepting chemotaxis (MCP) protein family.</text>
</comment>
<dbReference type="AlphaFoldDB" id="A0A2P6MIQ6"/>
<dbReference type="PANTHER" id="PTHR32089:SF118">
    <property type="entry name" value="HEME-BASED AEROTACTIC TRANSDUCER HEMAT"/>
    <property type="match status" value="1"/>
</dbReference>
<name>A0A2P6MIQ6_ALKUR</name>
<dbReference type="GO" id="GO:0006935">
    <property type="term" value="P:chemotaxis"/>
    <property type="evidence" value="ECO:0007669"/>
    <property type="project" value="InterPro"/>
</dbReference>
<dbReference type="Gene3D" id="1.10.287.950">
    <property type="entry name" value="Methyl-accepting chemotaxis protein"/>
    <property type="match status" value="1"/>
</dbReference>
<proteinExistence type="inferred from homology"/>
<evidence type="ECO:0000313" key="7">
    <source>
        <dbReference type="EMBL" id="PRO66151.1"/>
    </source>
</evidence>
<dbReference type="CDD" id="cd01068">
    <property type="entry name" value="globin_sensor"/>
    <property type="match status" value="1"/>
</dbReference>
<dbReference type="InterPro" id="IPR004090">
    <property type="entry name" value="Chemotax_Me-accpt_rcpt"/>
</dbReference>
<dbReference type="InterPro" id="IPR004089">
    <property type="entry name" value="MCPsignal_dom"/>
</dbReference>
<dbReference type="Proteomes" id="UP000243650">
    <property type="component" value="Unassembled WGS sequence"/>
</dbReference>
<keyword evidence="1 3" id="KW-0807">Transducer</keyword>
<dbReference type="Pfam" id="PF11563">
    <property type="entry name" value="Protoglobin"/>
    <property type="match status" value="1"/>
</dbReference>
<dbReference type="GO" id="GO:0020037">
    <property type="term" value="F:heme binding"/>
    <property type="evidence" value="ECO:0007669"/>
    <property type="project" value="InterPro"/>
</dbReference>
<protein>
    <submittedName>
        <fullName evidence="7">Chemotaxis protein</fullName>
    </submittedName>
</protein>
<feature type="domain" description="Methyl-accepting transducer" evidence="6">
    <location>
        <begin position="199"/>
        <end position="417"/>
    </location>
</feature>
<evidence type="ECO:0000259" key="6">
    <source>
        <dbReference type="PROSITE" id="PS50111"/>
    </source>
</evidence>
<evidence type="ECO:0000256" key="4">
    <source>
        <dbReference type="SAM" id="Coils"/>
    </source>
</evidence>
<evidence type="ECO:0000256" key="1">
    <source>
        <dbReference type="ARBA" id="ARBA00023224"/>
    </source>
</evidence>
<dbReference type="PROSITE" id="PS50111">
    <property type="entry name" value="CHEMOTAXIS_TRANSDUC_2"/>
    <property type="match status" value="1"/>
</dbReference>
<evidence type="ECO:0000256" key="3">
    <source>
        <dbReference type="PROSITE-ProRule" id="PRU00284"/>
    </source>
</evidence>
<dbReference type="GO" id="GO:0019825">
    <property type="term" value="F:oxygen binding"/>
    <property type="evidence" value="ECO:0007669"/>
    <property type="project" value="InterPro"/>
</dbReference>
<gene>
    <name evidence="7" type="ORF">C6I21_04945</name>
</gene>
<reference evidence="7 8" key="1">
    <citation type="submission" date="2018-03" db="EMBL/GenBank/DDBJ databases">
        <title>Bacillus urumqiensis sp. nov., a moderately haloalkaliphilic bacterium isolated from a salt lake.</title>
        <authorList>
            <person name="Zhao B."/>
            <person name="Liao Z."/>
        </authorList>
    </citation>
    <scope>NUCLEOTIDE SEQUENCE [LARGE SCALE GENOMIC DNA]</scope>
    <source>
        <strain evidence="7 8">BZ-SZ-XJ18</strain>
    </source>
</reference>
<evidence type="ECO:0000256" key="2">
    <source>
        <dbReference type="ARBA" id="ARBA00029447"/>
    </source>
</evidence>
<comment type="caution">
    <text evidence="7">The sequence shown here is derived from an EMBL/GenBank/DDBJ whole genome shotgun (WGS) entry which is preliminary data.</text>
</comment>
<dbReference type="PANTHER" id="PTHR32089">
    <property type="entry name" value="METHYL-ACCEPTING CHEMOTAXIS PROTEIN MCPB"/>
    <property type="match status" value="1"/>
</dbReference>
<dbReference type="GO" id="GO:0016020">
    <property type="term" value="C:membrane"/>
    <property type="evidence" value="ECO:0007669"/>
    <property type="project" value="InterPro"/>
</dbReference>
<dbReference type="PRINTS" id="PR00260">
    <property type="entry name" value="CHEMTRNSDUCR"/>
</dbReference>
<dbReference type="GO" id="GO:0004888">
    <property type="term" value="F:transmembrane signaling receptor activity"/>
    <property type="evidence" value="ECO:0007669"/>
    <property type="project" value="InterPro"/>
</dbReference>
<dbReference type="InterPro" id="IPR009050">
    <property type="entry name" value="Globin-like_sf"/>
</dbReference>
<dbReference type="OrthoDB" id="266313at2"/>
<dbReference type="Gene3D" id="1.10.490.10">
    <property type="entry name" value="Globins"/>
    <property type="match status" value="1"/>
</dbReference>
<sequence length="446" mass="49949">MKWFQRNRQESTAVMENETSVKLDLDGHPDVKKQMTMTKFDEAALRELVKLQPLIEENIVHLIDFFYANLEEKPHLMEIIETNSSVERLKKTLRRHIVEMFDGTIDSTFLQKRIRIAEIHVKIGLEPKWYLCSYQALQQEIFRIVYDAIPEKEELFRAVDAVSKMLSLEQQLVLEAFDAEVENIRNREAAMREELHTYISGKSEELGAVAEETNASIQEMSAQAQEITAKAQEGTEISTASKDSAMDGGKKVERLSDMLDETTKQIHQIDKQMEELASFSKEIQDIVGIVQGIADETNLLALNAAIEAARAGEHGKGFAIVADEVRKLSEQTKDSVVKVRTLTDQTEAGVQKNASMSRAITARMEEGNEHAASVEEAFQHILANMDRALGKNEEIEKDLVSFTGVVQEVSKASNQISETAEELLDHSTGMNGDTSSGQGNKAFQTG</sequence>
<feature type="compositionally biased region" description="Polar residues" evidence="5">
    <location>
        <begin position="428"/>
        <end position="446"/>
    </location>
</feature>
<dbReference type="Pfam" id="PF00015">
    <property type="entry name" value="MCPsignal"/>
    <property type="match status" value="1"/>
</dbReference>
<dbReference type="SUPFAM" id="SSF46458">
    <property type="entry name" value="Globin-like"/>
    <property type="match status" value="1"/>
</dbReference>
<accession>A0A2P6MIQ6</accession>
<dbReference type="InterPro" id="IPR044398">
    <property type="entry name" value="Globin-sensor_dom"/>
</dbReference>
<feature type="coiled-coil region" evidence="4">
    <location>
        <begin position="174"/>
        <end position="272"/>
    </location>
</feature>
<dbReference type="SUPFAM" id="SSF58104">
    <property type="entry name" value="Methyl-accepting chemotaxis protein (MCP) signaling domain"/>
    <property type="match status" value="1"/>
</dbReference>
<keyword evidence="4" id="KW-0175">Coiled coil</keyword>
<evidence type="ECO:0000256" key="5">
    <source>
        <dbReference type="SAM" id="MobiDB-lite"/>
    </source>
</evidence>
<dbReference type="InterPro" id="IPR012292">
    <property type="entry name" value="Globin/Proto"/>
</dbReference>
<dbReference type="SMART" id="SM00283">
    <property type="entry name" value="MA"/>
    <property type="match status" value="1"/>
</dbReference>